<dbReference type="InterPro" id="IPR036779">
    <property type="entry name" value="LysM_dom_sf"/>
</dbReference>
<dbReference type="PANTHER" id="PTHR34700">
    <property type="entry name" value="POTASSIUM BINDING PROTEIN KBP"/>
    <property type="match status" value="1"/>
</dbReference>
<dbReference type="CDD" id="cd00118">
    <property type="entry name" value="LysM"/>
    <property type="match status" value="1"/>
</dbReference>
<evidence type="ECO:0000313" key="4">
    <source>
        <dbReference type="EMBL" id="MCG6556595.1"/>
    </source>
</evidence>
<dbReference type="Gene3D" id="3.10.350.10">
    <property type="entry name" value="LysM domain"/>
    <property type="match status" value="1"/>
</dbReference>
<dbReference type="PROSITE" id="PS51782">
    <property type="entry name" value="LYSM"/>
    <property type="match status" value="1"/>
</dbReference>
<sequence>MAGETGTGGLGGIGWAVVAGGVLVAGVAGLYFGGVIGGRQDPAAPVSVVANAPQDSEEKEENPAVAAVEPTAEAKSDPAPEVAAAPVAEPEATAETATPEPEATAEAESEAAPEAAAAPVETAEQLAVLGAPVLDQIFVEPDGTALLSGTAPAGARIAVLLDGAALHDFEVPRDGKFAEFLTVPFSAAARVLTLRAARDGQEALSGDYILAALPEPQPVAVAEATPEAQPEPVELAEATPEVQPEPVELAEATPEAQPEPAEVKPEAQPVETAKAAPEPAPAASEAEPAPATDTARAEVPAEDAAETPVIASAEATAPAPAPEPEPAETAEAPQPAPQPALPEQTTEATADPATPAATEPAVSEQPATEQTAEQQTAEAPQPAATPETPARVAVLRSDESGVELVQPAEQPQTAESLRVALDTIGYNDAGNVRLAGRANVGSLIRAYFDNRAVADMTADALGKWRGEIVDIAPGVYTLRLDELDAQGAVLSRLETPFKREAPEVLRPAQPAAEPGTTPQQPPVRAVTVQKGDTLWAISRERYGDGVLYVKVFEANRDAIRDPDLIYPGQVFTVPE</sequence>
<dbReference type="RefSeq" id="WP_238903417.1">
    <property type="nucleotide sequence ID" value="NZ_JAKOEM010000001.1"/>
</dbReference>
<feature type="domain" description="LysM" evidence="3">
    <location>
        <begin position="524"/>
        <end position="573"/>
    </location>
</feature>
<dbReference type="InterPro" id="IPR052196">
    <property type="entry name" value="Bact_Kbp"/>
</dbReference>
<dbReference type="PANTHER" id="PTHR34700:SF4">
    <property type="entry name" value="PHAGE-LIKE ELEMENT PBSX PROTEIN XKDP"/>
    <property type="match status" value="1"/>
</dbReference>
<proteinExistence type="predicted"/>
<gene>
    <name evidence="4" type="ORF">MB818_00155</name>
</gene>
<evidence type="ECO:0000256" key="2">
    <source>
        <dbReference type="SAM" id="Phobius"/>
    </source>
</evidence>
<reference evidence="4" key="1">
    <citation type="submission" date="2022-02" db="EMBL/GenBank/DDBJ databases">
        <title>The genome sequence of Ruegeria sp. 1NDH52C.</title>
        <authorList>
            <person name="Du J."/>
        </authorList>
    </citation>
    <scope>NUCLEOTIDE SEQUENCE</scope>
    <source>
        <strain evidence="4">1NDH52C</strain>
    </source>
</reference>
<dbReference type="Pfam" id="PF01476">
    <property type="entry name" value="LysM"/>
    <property type="match status" value="1"/>
</dbReference>
<keyword evidence="2" id="KW-0472">Membrane</keyword>
<dbReference type="SMART" id="SM00257">
    <property type="entry name" value="LysM"/>
    <property type="match status" value="1"/>
</dbReference>
<keyword evidence="2" id="KW-1133">Transmembrane helix</keyword>
<evidence type="ECO:0000313" key="5">
    <source>
        <dbReference type="Proteomes" id="UP001165279"/>
    </source>
</evidence>
<protein>
    <submittedName>
        <fullName evidence="4">LysM peptidoglycan-binding domain-containing protein</fullName>
    </submittedName>
</protein>
<name>A0ABS9NQT9_9RHOB</name>
<feature type="region of interest" description="Disordered" evidence="1">
    <location>
        <begin position="49"/>
        <end position="119"/>
    </location>
</feature>
<evidence type="ECO:0000259" key="3">
    <source>
        <dbReference type="PROSITE" id="PS51782"/>
    </source>
</evidence>
<keyword evidence="5" id="KW-1185">Reference proteome</keyword>
<evidence type="ECO:0000256" key="1">
    <source>
        <dbReference type="SAM" id="MobiDB-lite"/>
    </source>
</evidence>
<feature type="compositionally biased region" description="Low complexity" evidence="1">
    <location>
        <begin position="271"/>
        <end position="298"/>
    </location>
</feature>
<feature type="region of interest" description="Disordered" evidence="1">
    <location>
        <begin position="221"/>
        <end position="390"/>
    </location>
</feature>
<dbReference type="InterPro" id="IPR018392">
    <property type="entry name" value="LysM"/>
</dbReference>
<dbReference type="Proteomes" id="UP001165279">
    <property type="component" value="Unassembled WGS sequence"/>
</dbReference>
<dbReference type="EMBL" id="JAKOEM010000001">
    <property type="protein sequence ID" value="MCG6556595.1"/>
    <property type="molecule type" value="Genomic_DNA"/>
</dbReference>
<keyword evidence="2" id="KW-0812">Transmembrane</keyword>
<feature type="compositionally biased region" description="Low complexity" evidence="1">
    <location>
        <begin position="79"/>
        <end position="102"/>
    </location>
</feature>
<accession>A0ABS9NQT9</accession>
<feature type="transmembrane region" description="Helical" evidence="2">
    <location>
        <begin position="12"/>
        <end position="32"/>
    </location>
</feature>
<dbReference type="SUPFAM" id="SSF54106">
    <property type="entry name" value="LysM domain"/>
    <property type="match status" value="1"/>
</dbReference>
<feature type="compositionally biased region" description="Low complexity" evidence="1">
    <location>
        <begin position="341"/>
        <end position="390"/>
    </location>
</feature>
<feature type="compositionally biased region" description="Low complexity" evidence="1">
    <location>
        <begin position="250"/>
        <end position="260"/>
    </location>
</feature>
<organism evidence="4 5">
    <name type="scientific">Ruegeria alba</name>
    <dbReference type="NCBI Taxonomy" id="2916756"/>
    <lineage>
        <taxon>Bacteria</taxon>
        <taxon>Pseudomonadati</taxon>
        <taxon>Pseudomonadota</taxon>
        <taxon>Alphaproteobacteria</taxon>
        <taxon>Rhodobacterales</taxon>
        <taxon>Roseobacteraceae</taxon>
        <taxon>Ruegeria</taxon>
    </lineage>
</organism>
<comment type="caution">
    <text evidence="4">The sequence shown here is derived from an EMBL/GenBank/DDBJ whole genome shotgun (WGS) entry which is preliminary data.</text>
</comment>